<evidence type="ECO:0000256" key="1">
    <source>
        <dbReference type="SAM" id="MobiDB-lite"/>
    </source>
</evidence>
<keyword evidence="2" id="KW-0472">Membrane</keyword>
<protein>
    <submittedName>
        <fullName evidence="5">Aste57867_24029 protein</fullName>
    </submittedName>
</protein>
<feature type="region of interest" description="Disordered" evidence="1">
    <location>
        <begin position="216"/>
        <end position="236"/>
    </location>
</feature>
<reference evidence="4" key="2">
    <citation type="submission" date="2019-06" db="EMBL/GenBank/DDBJ databases">
        <title>Genomics analysis of Aphanomyces spp. identifies a new class of oomycete effector associated with host adaptation.</title>
        <authorList>
            <person name="Gaulin E."/>
        </authorList>
    </citation>
    <scope>NUCLEOTIDE SEQUENCE</scope>
    <source>
        <strain evidence="4">CBS 578.67</strain>
    </source>
</reference>
<dbReference type="Proteomes" id="UP000332933">
    <property type="component" value="Unassembled WGS sequence"/>
</dbReference>
<dbReference type="EMBL" id="CAADRA010007364">
    <property type="protein sequence ID" value="VFU00672.1"/>
    <property type="molecule type" value="Genomic_DNA"/>
</dbReference>
<reference evidence="5 6" key="1">
    <citation type="submission" date="2019-03" db="EMBL/GenBank/DDBJ databases">
        <authorList>
            <person name="Gaulin E."/>
            <person name="Dumas B."/>
        </authorList>
    </citation>
    <scope>NUCLEOTIDE SEQUENCE [LARGE SCALE GENOMIC DNA]</scope>
    <source>
        <strain evidence="5">CBS 568.67</strain>
    </source>
</reference>
<evidence type="ECO:0000313" key="6">
    <source>
        <dbReference type="Proteomes" id="UP000332933"/>
    </source>
</evidence>
<keyword evidence="6" id="KW-1185">Reference proteome</keyword>
<evidence type="ECO:0000313" key="4">
    <source>
        <dbReference type="EMBL" id="KAF0683948.1"/>
    </source>
</evidence>
<evidence type="ECO:0000256" key="3">
    <source>
        <dbReference type="SAM" id="SignalP"/>
    </source>
</evidence>
<feature type="chain" id="PRO_5036116611" evidence="3">
    <location>
        <begin position="45"/>
        <end position="236"/>
    </location>
</feature>
<name>A0A485LPE1_9STRA</name>
<feature type="compositionally biased region" description="Polar residues" evidence="1">
    <location>
        <begin position="223"/>
        <end position="236"/>
    </location>
</feature>
<feature type="signal peptide" evidence="3">
    <location>
        <begin position="1"/>
        <end position="44"/>
    </location>
</feature>
<keyword evidence="3" id="KW-0732">Signal</keyword>
<evidence type="ECO:0000313" key="5">
    <source>
        <dbReference type="EMBL" id="VFU00672.1"/>
    </source>
</evidence>
<dbReference type="AlphaFoldDB" id="A0A485LPE1"/>
<sequence length="236" mass="25386">MTHSQMTSTWSVTTFAHSLFALQMPVLLVLFLLVLSLALAAASADDQAAGTADPLPWILGSVLVGLVLVLAGLGYLWWARQPRFSDDSQLKSITPVLALPSLFNSTTAAFQPAMLDSKWQPQRKHHRQGGPNCRESNILHSHGVAILGDDTAMVKSIDARQQPRQVIALESSSRRFLPIDGSVRHSLVSETSSRGDLTSRGVELVHQTTTYLYDGGLDKGGAPSTTSVEAGTSLQV</sequence>
<accession>A0A485LPE1</accession>
<dbReference type="EMBL" id="VJMH01007338">
    <property type="protein sequence ID" value="KAF0683948.1"/>
    <property type="molecule type" value="Genomic_DNA"/>
</dbReference>
<evidence type="ECO:0000256" key="2">
    <source>
        <dbReference type="SAM" id="Phobius"/>
    </source>
</evidence>
<proteinExistence type="predicted"/>
<feature type="transmembrane region" description="Helical" evidence="2">
    <location>
        <begin position="54"/>
        <end position="78"/>
    </location>
</feature>
<keyword evidence="2" id="KW-0812">Transmembrane</keyword>
<organism evidence="5 6">
    <name type="scientific">Aphanomyces stellatus</name>
    <dbReference type="NCBI Taxonomy" id="120398"/>
    <lineage>
        <taxon>Eukaryota</taxon>
        <taxon>Sar</taxon>
        <taxon>Stramenopiles</taxon>
        <taxon>Oomycota</taxon>
        <taxon>Saprolegniomycetes</taxon>
        <taxon>Saprolegniales</taxon>
        <taxon>Verrucalvaceae</taxon>
        <taxon>Aphanomyces</taxon>
    </lineage>
</organism>
<keyword evidence="2" id="KW-1133">Transmembrane helix</keyword>
<gene>
    <name evidence="5" type="primary">Aste57867_24029</name>
    <name evidence="4" type="ORF">As57867_023956</name>
    <name evidence="5" type="ORF">ASTE57867_24029</name>
</gene>